<keyword evidence="3 5" id="KW-1133">Transmembrane helix</keyword>
<dbReference type="Pfam" id="PF04191">
    <property type="entry name" value="PEMT"/>
    <property type="match status" value="1"/>
</dbReference>
<evidence type="ECO:0000256" key="5">
    <source>
        <dbReference type="SAM" id="Phobius"/>
    </source>
</evidence>
<dbReference type="OrthoDB" id="9811969at2"/>
<protein>
    <recommendedName>
        <fullName evidence="8">Steroid 5-alpha reductase C-terminal domain-containing protein</fullName>
    </recommendedName>
</protein>
<keyword evidence="7" id="KW-1185">Reference proteome</keyword>
<dbReference type="GO" id="GO:0016740">
    <property type="term" value="F:transferase activity"/>
    <property type="evidence" value="ECO:0007669"/>
    <property type="project" value="UniProtKB-ARBA"/>
</dbReference>
<evidence type="ECO:0000256" key="4">
    <source>
        <dbReference type="ARBA" id="ARBA00023136"/>
    </source>
</evidence>
<comment type="subcellular location">
    <subcellularLocation>
        <location evidence="1">Endomembrane system</location>
        <topology evidence="1">Multi-pass membrane protein</topology>
    </subcellularLocation>
</comment>
<dbReference type="GO" id="GO:0012505">
    <property type="term" value="C:endomembrane system"/>
    <property type="evidence" value="ECO:0007669"/>
    <property type="project" value="UniProtKB-SubCell"/>
</dbReference>
<evidence type="ECO:0000256" key="3">
    <source>
        <dbReference type="ARBA" id="ARBA00022989"/>
    </source>
</evidence>
<accession>A0A0P1IBJ8</accession>
<keyword evidence="4 5" id="KW-0472">Membrane</keyword>
<dbReference type="RefSeq" id="WP_058280262.1">
    <property type="nucleotide sequence ID" value="NZ_CYUD01000001.1"/>
</dbReference>
<dbReference type="Proteomes" id="UP000051260">
    <property type="component" value="Unassembled WGS sequence"/>
</dbReference>
<feature type="transmembrane region" description="Helical" evidence="5">
    <location>
        <begin position="92"/>
        <end position="118"/>
    </location>
</feature>
<organism evidence="6 7">
    <name type="scientific">Ruegeria denitrificans</name>
    <dbReference type="NCBI Taxonomy" id="1715692"/>
    <lineage>
        <taxon>Bacteria</taxon>
        <taxon>Pseudomonadati</taxon>
        <taxon>Pseudomonadota</taxon>
        <taxon>Alphaproteobacteria</taxon>
        <taxon>Rhodobacterales</taxon>
        <taxon>Roseobacteraceae</taxon>
        <taxon>Ruegeria</taxon>
    </lineage>
</organism>
<evidence type="ECO:0000313" key="7">
    <source>
        <dbReference type="Proteomes" id="UP000051260"/>
    </source>
</evidence>
<keyword evidence="2 5" id="KW-0812">Transmembrane</keyword>
<proteinExistence type="predicted"/>
<dbReference type="EMBL" id="CYUD01000001">
    <property type="protein sequence ID" value="CUJ86745.1"/>
    <property type="molecule type" value="Genomic_DNA"/>
</dbReference>
<gene>
    <name evidence="6" type="ORF">RUE5091_00506</name>
</gene>
<dbReference type="PANTHER" id="PTHR12714">
    <property type="entry name" value="PROTEIN-S ISOPRENYLCYSTEINE O-METHYLTRANSFERASE"/>
    <property type="match status" value="1"/>
</dbReference>
<name>A0A0P1IBJ8_9RHOB</name>
<dbReference type="STRING" id="1715692.RUE5091_00506"/>
<feature type="transmembrane region" description="Helical" evidence="5">
    <location>
        <begin position="38"/>
        <end position="56"/>
    </location>
</feature>
<dbReference type="Gene3D" id="1.20.120.1630">
    <property type="match status" value="1"/>
</dbReference>
<sequence length="149" mass="17111">MHRIDIPPVWLVGFAFLAWLQARHFPLGLSLDGGLTDLLSGLLIGGGILIAVLAIMEFRRHKTTVIPHETPSALVQSGIYKRSRNPIYVGDVLILAGLVLRFDAVLSLILVPIFVWVLERRFILPEEDRLRRNFRADFARYERKTRRWV</sequence>
<evidence type="ECO:0000313" key="6">
    <source>
        <dbReference type="EMBL" id="CUJ86745.1"/>
    </source>
</evidence>
<dbReference type="InterPro" id="IPR007318">
    <property type="entry name" value="Phopholipid_MeTrfase"/>
</dbReference>
<dbReference type="AlphaFoldDB" id="A0A0P1IBJ8"/>
<evidence type="ECO:0000256" key="1">
    <source>
        <dbReference type="ARBA" id="ARBA00004127"/>
    </source>
</evidence>
<evidence type="ECO:0000256" key="2">
    <source>
        <dbReference type="ARBA" id="ARBA00022692"/>
    </source>
</evidence>
<reference evidence="7" key="1">
    <citation type="submission" date="2015-09" db="EMBL/GenBank/DDBJ databases">
        <authorList>
            <person name="Rodrigo-Torres L."/>
            <person name="Arahal D.R."/>
        </authorList>
    </citation>
    <scope>NUCLEOTIDE SEQUENCE [LARGE SCALE GENOMIC DNA]</scope>
    <source>
        <strain evidence="7">CECT 5091</strain>
    </source>
</reference>
<dbReference type="PANTHER" id="PTHR12714:SF24">
    <property type="entry name" value="SLR1182 PROTEIN"/>
    <property type="match status" value="1"/>
</dbReference>
<evidence type="ECO:0008006" key="8">
    <source>
        <dbReference type="Google" id="ProtNLM"/>
    </source>
</evidence>